<dbReference type="Gene3D" id="1.10.287.130">
    <property type="match status" value="1"/>
</dbReference>
<organism evidence="6 7">
    <name type="scientific">Legionella dresdenensis</name>
    <dbReference type="NCBI Taxonomy" id="450200"/>
    <lineage>
        <taxon>Bacteria</taxon>
        <taxon>Pseudomonadati</taxon>
        <taxon>Pseudomonadota</taxon>
        <taxon>Gammaproteobacteria</taxon>
        <taxon>Legionellales</taxon>
        <taxon>Legionellaceae</taxon>
        <taxon>Legionella</taxon>
    </lineage>
</organism>
<dbReference type="PANTHER" id="PTHR43065:SF52">
    <property type="entry name" value="SENSOR PROTEIN KINASE PILS"/>
    <property type="match status" value="1"/>
</dbReference>
<dbReference type="PRINTS" id="PR00344">
    <property type="entry name" value="BCTRLSENSOR"/>
</dbReference>
<evidence type="ECO:0000256" key="1">
    <source>
        <dbReference type="ARBA" id="ARBA00000085"/>
    </source>
</evidence>
<evidence type="ECO:0000313" key="7">
    <source>
        <dbReference type="Proteomes" id="UP001595758"/>
    </source>
</evidence>
<dbReference type="Pfam" id="PF02518">
    <property type="entry name" value="HATPase_c"/>
    <property type="match status" value="1"/>
</dbReference>
<keyword evidence="6" id="KW-0418">Kinase</keyword>
<dbReference type="SMART" id="SM00387">
    <property type="entry name" value="HATPase_c"/>
    <property type="match status" value="1"/>
</dbReference>
<name>A0ABV8CEU4_9GAMM</name>
<gene>
    <name evidence="6" type="ORF">ACFORL_05180</name>
</gene>
<dbReference type="EC" id="2.7.13.3" evidence="2"/>
<feature type="transmembrane region" description="Helical" evidence="4">
    <location>
        <begin position="21"/>
        <end position="41"/>
    </location>
</feature>
<keyword evidence="6" id="KW-0808">Transferase</keyword>
<dbReference type="SUPFAM" id="SSF47384">
    <property type="entry name" value="Homodimeric domain of signal transducing histidine kinase"/>
    <property type="match status" value="1"/>
</dbReference>
<dbReference type="InterPro" id="IPR003594">
    <property type="entry name" value="HATPase_dom"/>
</dbReference>
<accession>A0ABV8CEU4</accession>
<dbReference type="SMART" id="SM00388">
    <property type="entry name" value="HisKA"/>
    <property type="match status" value="1"/>
</dbReference>
<comment type="catalytic activity">
    <reaction evidence="1">
        <text>ATP + protein L-histidine = ADP + protein N-phospho-L-histidine.</text>
        <dbReference type="EC" id="2.7.13.3"/>
    </reaction>
</comment>
<keyword evidence="4" id="KW-0472">Membrane</keyword>
<dbReference type="PROSITE" id="PS50109">
    <property type="entry name" value="HIS_KIN"/>
    <property type="match status" value="1"/>
</dbReference>
<evidence type="ECO:0000259" key="5">
    <source>
        <dbReference type="PROSITE" id="PS50109"/>
    </source>
</evidence>
<feature type="transmembrane region" description="Helical" evidence="4">
    <location>
        <begin position="156"/>
        <end position="174"/>
    </location>
</feature>
<dbReference type="EMBL" id="JBHSAB010000005">
    <property type="protein sequence ID" value="MFC3908467.1"/>
    <property type="molecule type" value="Genomic_DNA"/>
</dbReference>
<feature type="transmembrane region" description="Helical" evidence="4">
    <location>
        <begin position="125"/>
        <end position="144"/>
    </location>
</feature>
<keyword evidence="4" id="KW-0812">Transmembrane</keyword>
<dbReference type="Pfam" id="PF00512">
    <property type="entry name" value="HisKA"/>
    <property type="match status" value="1"/>
</dbReference>
<keyword evidence="7" id="KW-1185">Reference proteome</keyword>
<dbReference type="InterPro" id="IPR036890">
    <property type="entry name" value="HATPase_C_sf"/>
</dbReference>
<feature type="transmembrane region" description="Helical" evidence="4">
    <location>
        <begin position="47"/>
        <end position="66"/>
    </location>
</feature>
<dbReference type="InterPro" id="IPR005467">
    <property type="entry name" value="His_kinase_dom"/>
</dbReference>
<dbReference type="Proteomes" id="UP001595758">
    <property type="component" value="Unassembled WGS sequence"/>
</dbReference>
<protein>
    <recommendedName>
        <fullName evidence="2">histidine kinase</fullName>
        <ecNumber evidence="2">2.7.13.3</ecNumber>
    </recommendedName>
</protein>
<dbReference type="RefSeq" id="WP_382341779.1">
    <property type="nucleotide sequence ID" value="NZ_JBHSAB010000005.1"/>
</dbReference>
<dbReference type="SUPFAM" id="SSF55874">
    <property type="entry name" value="ATPase domain of HSP90 chaperone/DNA topoisomerase II/histidine kinase"/>
    <property type="match status" value="1"/>
</dbReference>
<evidence type="ECO:0000313" key="6">
    <source>
        <dbReference type="EMBL" id="MFC3908467.1"/>
    </source>
</evidence>
<evidence type="ECO:0000256" key="4">
    <source>
        <dbReference type="SAM" id="Phobius"/>
    </source>
</evidence>
<dbReference type="InterPro" id="IPR004358">
    <property type="entry name" value="Sig_transdc_His_kin-like_C"/>
</dbReference>
<dbReference type="PANTHER" id="PTHR43065">
    <property type="entry name" value="SENSOR HISTIDINE KINASE"/>
    <property type="match status" value="1"/>
</dbReference>
<feature type="domain" description="Histidine kinase" evidence="5">
    <location>
        <begin position="317"/>
        <end position="523"/>
    </location>
</feature>
<evidence type="ECO:0000256" key="3">
    <source>
        <dbReference type="ARBA" id="ARBA00022553"/>
    </source>
</evidence>
<dbReference type="CDD" id="cd00082">
    <property type="entry name" value="HisKA"/>
    <property type="match status" value="1"/>
</dbReference>
<evidence type="ECO:0000256" key="2">
    <source>
        <dbReference type="ARBA" id="ARBA00012438"/>
    </source>
</evidence>
<dbReference type="GO" id="GO:0016301">
    <property type="term" value="F:kinase activity"/>
    <property type="evidence" value="ECO:0007669"/>
    <property type="project" value="UniProtKB-KW"/>
</dbReference>
<dbReference type="Pfam" id="PF25323">
    <property type="entry name" value="6TM_PilS"/>
    <property type="match status" value="1"/>
</dbReference>
<dbReference type="Gene3D" id="3.30.565.10">
    <property type="entry name" value="Histidine kinase-like ATPase, C-terminal domain"/>
    <property type="match status" value="1"/>
</dbReference>
<proteinExistence type="predicted"/>
<comment type="caution">
    <text evidence="6">The sequence shown here is derived from an EMBL/GenBank/DDBJ whole genome shotgun (WGS) entry which is preliminary data.</text>
</comment>
<sequence>MDAQKEQTGMLRQWQLLFVYNCYRVFCIVAFIALFFFTSPTFDFSDFIFGLILLTYIFWAIFFFYLQRIKLPGFNVQVLWSGTLDIIYLIILISGVNDIRSGLVILLNVTVAVLSILVPGRLAIFFAAVASSILLGVGFVHYLYDDRQMLDYFYSSGMHGIGIFATALTAWYLANRVRSSELIAEHRGIELADMQRINEYIIERLHSGVIYLGADQQIQLINTATRHFFNLQPDTEIKSLAELSTALTQKYNQFLDKINYDLRPAQTIIDSPYLRVHFFAASDSPQTAVVIFLDDMSAIAQQAQQLKLASLGRFSASIAHELRNPLGAISHAVQLFGDNQALNEEDARLKQLIINNCNRMNNVIKNVLQLSRREKSQPQIIELMPFFEQFKHEFCSHNTCNIIIETPDEPISVLFDKSQLEQILVILCDNAIHHGKNERGEAIIIIRAKQDSRTAEISISDMGRGVPQNLEHDIFEPFFSTVRTGLGMGLFIAKDLCEINQANLTLTYAREKSCFVITLNQTSEMQL</sequence>
<dbReference type="InterPro" id="IPR003661">
    <property type="entry name" value="HisK_dim/P_dom"/>
</dbReference>
<keyword evidence="4" id="KW-1133">Transmembrane helix</keyword>
<keyword evidence="3" id="KW-0597">Phosphoprotein</keyword>
<dbReference type="InterPro" id="IPR036097">
    <property type="entry name" value="HisK_dim/P_sf"/>
</dbReference>
<feature type="transmembrane region" description="Helical" evidence="4">
    <location>
        <begin position="78"/>
        <end position="96"/>
    </location>
</feature>
<reference evidence="7" key="1">
    <citation type="journal article" date="2019" name="Int. J. Syst. Evol. Microbiol.">
        <title>The Global Catalogue of Microorganisms (GCM) 10K type strain sequencing project: providing services to taxonomists for standard genome sequencing and annotation.</title>
        <authorList>
            <consortium name="The Broad Institute Genomics Platform"/>
            <consortium name="The Broad Institute Genome Sequencing Center for Infectious Disease"/>
            <person name="Wu L."/>
            <person name="Ma J."/>
        </authorList>
    </citation>
    <scope>NUCLEOTIDE SEQUENCE [LARGE SCALE GENOMIC DNA]</scope>
    <source>
        <strain evidence="7">CCUG 59858</strain>
    </source>
</reference>